<comment type="caution">
    <text evidence="5">The sequence shown here is derived from an EMBL/GenBank/DDBJ whole genome shotgun (WGS) entry which is preliminary data.</text>
</comment>
<gene>
    <name evidence="5" type="ORF">BJY26_002663</name>
</gene>
<proteinExistence type="predicted"/>
<keyword evidence="5" id="KW-0378">Hydrolase</keyword>
<sequence>MQLSEFREPFAFDGTGDGARIGVLVLHGFTGVPYAMRPLADAYAARGFAVRLPLLPGHGTNWRDLARTPFRAWQAATRSAYDQLAARCDHVFVCGLSMGGCLALDLAADTPTVAGVVLVNPAIALSDPLLPLLPALQWVKASIPAIGDDIKKPGQTEHAYERTPLRATRSMTKLFRRTVAKLDLVTAPLLVFRSRVDHVVPARSSALILDRTASADTEEVVLQNSLHVATLDNDAPLIIDRSLAFIDRLSR</sequence>
<dbReference type="InterPro" id="IPR022742">
    <property type="entry name" value="Hydrolase_4"/>
</dbReference>
<protein>
    <submittedName>
        <fullName evidence="5">Carboxylesterase</fullName>
        <ecNumber evidence="5">3.1.1.1</ecNumber>
    </submittedName>
</protein>
<dbReference type="InterPro" id="IPR012354">
    <property type="entry name" value="Esterase_lipase"/>
</dbReference>
<evidence type="ECO:0000259" key="4">
    <source>
        <dbReference type="Pfam" id="PF12146"/>
    </source>
</evidence>
<dbReference type="SUPFAM" id="SSF53474">
    <property type="entry name" value="alpha/beta-Hydrolases"/>
    <property type="match status" value="1"/>
</dbReference>
<evidence type="ECO:0000313" key="6">
    <source>
        <dbReference type="Proteomes" id="UP000539111"/>
    </source>
</evidence>
<dbReference type="PIRSF" id="PIRSF017388">
    <property type="entry name" value="Esterase_lipase"/>
    <property type="match status" value="1"/>
</dbReference>
<keyword evidence="6" id="KW-1185">Reference proteome</keyword>
<dbReference type="PANTHER" id="PTHR11614">
    <property type="entry name" value="PHOSPHOLIPASE-RELATED"/>
    <property type="match status" value="1"/>
</dbReference>
<dbReference type="Gene3D" id="3.40.50.1820">
    <property type="entry name" value="alpha/beta hydrolase"/>
    <property type="match status" value="1"/>
</dbReference>
<evidence type="ECO:0000256" key="2">
    <source>
        <dbReference type="PIRSR" id="PIRSR017388-2"/>
    </source>
</evidence>
<reference evidence="5 6" key="1">
    <citation type="submission" date="2020-07" db="EMBL/GenBank/DDBJ databases">
        <title>Sequencing the genomes of 1000 actinobacteria strains.</title>
        <authorList>
            <person name="Klenk H.-P."/>
        </authorList>
    </citation>
    <scope>NUCLEOTIDE SEQUENCE [LARGE SCALE GENOMIC DNA]</scope>
    <source>
        <strain evidence="5 6">DSM 26341</strain>
    </source>
</reference>
<dbReference type="GO" id="GO:0106435">
    <property type="term" value="F:carboxylesterase activity"/>
    <property type="evidence" value="ECO:0007669"/>
    <property type="project" value="UniProtKB-EC"/>
</dbReference>
<dbReference type="AlphaFoldDB" id="A0A7Z0D3U0"/>
<feature type="binding site" evidence="2">
    <location>
        <position position="98"/>
    </location>
    <ligand>
        <name>substrate</name>
    </ligand>
</feature>
<name>A0A7Z0D3U0_9MICO</name>
<feature type="active site" description="Charge relay system" evidence="1">
    <location>
        <position position="197"/>
    </location>
</feature>
<feature type="binding site" evidence="2">
    <location>
        <position position="29"/>
    </location>
    <ligand>
        <name>substrate</name>
    </ligand>
</feature>
<feature type="site" description="Important for substrate specificity" evidence="3">
    <location>
        <position position="146"/>
    </location>
</feature>
<evidence type="ECO:0000256" key="1">
    <source>
        <dbReference type="PIRSR" id="PIRSR017388-1"/>
    </source>
</evidence>
<feature type="active site" description="Charge relay system" evidence="1">
    <location>
        <position position="227"/>
    </location>
</feature>
<evidence type="ECO:0000313" key="5">
    <source>
        <dbReference type="EMBL" id="NYI68357.1"/>
    </source>
</evidence>
<dbReference type="InterPro" id="IPR051044">
    <property type="entry name" value="MAG_DAG_Lipase"/>
</dbReference>
<dbReference type="InterPro" id="IPR029058">
    <property type="entry name" value="AB_hydrolase_fold"/>
</dbReference>
<organism evidence="5 6">
    <name type="scientific">Spelaeicoccus albus</name>
    <dbReference type="NCBI Taxonomy" id="1280376"/>
    <lineage>
        <taxon>Bacteria</taxon>
        <taxon>Bacillati</taxon>
        <taxon>Actinomycetota</taxon>
        <taxon>Actinomycetes</taxon>
        <taxon>Micrococcales</taxon>
        <taxon>Brevibacteriaceae</taxon>
        <taxon>Spelaeicoccus</taxon>
    </lineage>
</organism>
<dbReference type="RefSeq" id="WP_179428715.1">
    <property type="nucleotide sequence ID" value="NZ_JACBZP010000001.1"/>
</dbReference>
<dbReference type="Pfam" id="PF12146">
    <property type="entry name" value="Hydrolase_4"/>
    <property type="match status" value="1"/>
</dbReference>
<accession>A0A7Z0D3U0</accession>
<dbReference type="Proteomes" id="UP000539111">
    <property type="component" value="Unassembled WGS sequence"/>
</dbReference>
<feature type="active site" description="Nucleophile" evidence="1">
    <location>
        <position position="97"/>
    </location>
</feature>
<evidence type="ECO:0000256" key="3">
    <source>
        <dbReference type="PIRSR" id="PIRSR017388-3"/>
    </source>
</evidence>
<dbReference type="EC" id="3.1.1.1" evidence="5"/>
<feature type="domain" description="Serine aminopeptidase S33" evidence="4">
    <location>
        <begin position="23"/>
        <end position="232"/>
    </location>
</feature>
<dbReference type="EMBL" id="JACBZP010000001">
    <property type="protein sequence ID" value="NYI68357.1"/>
    <property type="molecule type" value="Genomic_DNA"/>
</dbReference>